<keyword evidence="1" id="KW-0472">Membrane</keyword>
<dbReference type="RefSeq" id="WP_099987698.1">
    <property type="nucleotide sequence ID" value="NZ_CP024700.1"/>
</dbReference>
<keyword evidence="1" id="KW-1133">Transmembrane helix</keyword>
<accession>A0AAD0AQU6</accession>
<organism evidence="2 3">
    <name type="scientific">Fusobacterium pseudoperiodonticum</name>
    <dbReference type="NCBI Taxonomy" id="2663009"/>
    <lineage>
        <taxon>Bacteria</taxon>
        <taxon>Fusobacteriati</taxon>
        <taxon>Fusobacteriota</taxon>
        <taxon>Fusobacteriia</taxon>
        <taxon>Fusobacteriales</taxon>
        <taxon>Fusobacteriaceae</taxon>
        <taxon>Fusobacterium</taxon>
    </lineage>
</organism>
<dbReference type="Proteomes" id="UP000228552">
    <property type="component" value="Chromosome"/>
</dbReference>
<keyword evidence="3" id="KW-1185">Reference proteome</keyword>
<sequence>MFDEKFLTLLLLFFPGIVGVLFINYVLESYKKLEIVLFLLYSFALGVISYLPTNFFCEDSNIFELRVSTKALILATIFSLIISAIIIFVINSEFLHLCMRKTKISQTMGRKYILKNIIASKDSKINYLLNHWVLIRYQNKEQCFQGYIGAIDFLEDNYVEILLKDVSAYYDNKTEPSYEVEAIYLCEKLENIIIEFQKNI</sequence>
<dbReference type="AlphaFoldDB" id="A0AAD0AQU6"/>
<keyword evidence="1" id="KW-0812">Transmembrane</keyword>
<feature type="transmembrane region" description="Helical" evidence="1">
    <location>
        <begin position="33"/>
        <end position="51"/>
    </location>
</feature>
<evidence type="ECO:0000313" key="3">
    <source>
        <dbReference type="Proteomes" id="UP000228552"/>
    </source>
</evidence>
<feature type="transmembrane region" description="Helical" evidence="1">
    <location>
        <begin position="6"/>
        <end position="26"/>
    </location>
</feature>
<proteinExistence type="predicted"/>
<feature type="transmembrane region" description="Helical" evidence="1">
    <location>
        <begin position="71"/>
        <end position="91"/>
    </location>
</feature>
<name>A0AAD0AQU6_9FUSO</name>
<evidence type="ECO:0000256" key="1">
    <source>
        <dbReference type="SAM" id="Phobius"/>
    </source>
</evidence>
<protein>
    <submittedName>
        <fullName evidence="2">Uncharacterized protein</fullName>
    </submittedName>
</protein>
<reference evidence="2 3" key="1">
    <citation type="submission" date="2017-11" db="EMBL/GenBank/DDBJ databases">
        <title>Genome sequencing of Fusobacterium periodonticum KCOM 1263.</title>
        <authorList>
            <person name="Kook J.-K."/>
            <person name="Park S.-N."/>
            <person name="Lim Y.K."/>
        </authorList>
    </citation>
    <scope>NUCLEOTIDE SEQUENCE [LARGE SCALE GENOMIC DNA]</scope>
    <source>
        <strain evidence="2 3">KCOM 1263</strain>
    </source>
</reference>
<gene>
    <name evidence="2" type="ORF">CTM74_07935</name>
</gene>
<dbReference type="EMBL" id="CP024700">
    <property type="protein sequence ID" value="ATV61757.1"/>
    <property type="molecule type" value="Genomic_DNA"/>
</dbReference>
<evidence type="ECO:0000313" key="2">
    <source>
        <dbReference type="EMBL" id="ATV61757.1"/>
    </source>
</evidence>